<dbReference type="EMBL" id="PVWJ01000066">
    <property type="protein sequence ID" value="PSB02280.1"/>
    <property type="molecule type" value="Genomic_DNA"/>
</dbReference>
<dbReference type="InterPro" id="IPR005123">
    <property type="entry name" value="Oxoglu/Fe-dep_dioxygenase_dom"/>
</dbReference>
<organism evidence="8 9">
    <name type="scientific">Merismopedia glauca CCAP 1448/3</name>
    <dbReference type="NCBI Taxonomy" id="1296344"/>
    <lineage>
        <taxon>Bacteria</taxon>
        <taxon>Bacillati</taxon>
        <taxon>Cyanobacteriota</taxon>
        <taxon>Cyanophyceae</taxon>
        <taxon>Synechococcales</taxon>
        <taxon>Merismopediaceae</taxon>
        <taxon>Merismopedia</taxon>
    </lineage>
</organism>
<evidence type="ECO:0000256" key="4">
    <source>
        <dbReference type="ARBA" id="ARBA00022964"/>
    </source>
</evidence>
<dbReference type="InterPro" id="IPR044862">
    <property type="entry name" value="Pro_4_hyd_alph_FE2OG_OXY"/>
</dbReference>
<dbReference type="SMART" id="SM00702">
    <property type="entry name" value="P4Hc"/>
    <property type="match status" value="1"/>
</dbReference>
<gene>
    <name evidence="8" type="ORF">C7B64_13945</name>
</gene>
<comment type="cofactor">
    <cofactor evidence="1">
        <name>L-ascorbate</name>
        <dbReference type="ChEBI" id="CHEBI:38290"/>
    </cofactor>
</comment>
<evidence type="ECO:0000313" key="9">
    <source>
        <dbReference type="Proteomes" id="UP000238762"/>
    </source>
</evidence>
<protein>
    <recommendedName>
        <fullName evidence="7">Fe2OG dioxygenase domain-containing protein</fullName>
    </recommendedName>
</protein>
<accession>A0A2T1C1X5</accession>
<dbReference type="GO" id="GO:0005506">
    <property type="term" value="F:iron ion binding"/>
    <property type="evidence" value="ECO:0007669"/>
    <property type="project" value="InterPro"/>
</dbReference>
<evidence type="ECO:0000256" key="2">
    <source>
        <dbReference type="ARBA" id="ARBA00022723"/>
    </source>
</evidence>
<keyword evidence="2" id="KW-0479">Metal-binding</keyword>
<evidence type="ECO:0000256" key="5">
    <source>
        <dbReference type="ARBA" id="ARBA00023002"/>
    </source>
</evidence>
<evidence type="ECO:0000256" key="3">
    <source>
        <dbReference type="ARBA" id="ARBA00022896"/>
    </source>
</evidence>
<comment type="caution">
    <text evidence="8">The sequence shown here is derived from an EMBL/GenBank/DDBJ whole genome shotgun (WGS) entry which is preliminary data.</text>
</comment>
<evidence type="ECO:0000259" key="7">
    <source>
        <dbReference type="PROSITE" id="PS51471"/>
    </source>
</evidence>
<dbReference type="RefSeq" id="WP_106289268.1">
    <property type="nucleotide sequence ID" value="NZ_CAWNTC010000081.1"/>
</dbReference>
<sequence length="211" mass="23849">MAILNVNKTRNIEFLSRAGLFLTEDFLNQDLHAEILAEARLQSKERAKISRNSMSLIDDDFRKTSIVHISESKALLIKAELLSLKPTLESCFNVKLKGCQPPQILSYEVGDFFGIHIDNAGKAPDAADFLKERRVSVVIFLNDQVETPQANSYMGGTLTFYKLIKNDPRWDAFGFPLMGKANLLVAFPSDVLHEVKTVTYGERFTMVTWFV</sequence>
<dbReference type="OrthoDB" id="9812472at2"/>
<dbReference type="InterPro" id="IPR006620">
    <property type="entry name" value="Pro_4_hyd_alph"/>
</dbReference>
<keyword evidence="9" id="KW-1185">Reference proteome</keyword>
<reference evidence="8 9" key="2">
    <citation type="submission" date="2018-03" db="EMBL/GenBank/DDBJ databases">
        <title>The ancient ancestry and fast evolution of plastids.</title>
        <authorList>
            <person name="Moore K.R."/>
            <person name="Magnabosco C."/>
            <person name="Momper L."/>
            <person name="Gold D.A."/>
            <person name="Bosak T."/>
            <person name="Fournier G.P."/>
        </authorList>
    </citation>
    <scope>NUCLEOTIDE SEQUENCE [LARGE SCALE GENOMIC DNA]</scope>
    <source>
        <strain evidence="8 9">CCAP 1448/3</strain>
    </source>
</reference>
<dbReference type="Pfam" id="PF13640">
    <property type="entry name" value="2OG-FeII_Oxy_3"/>
    <property type="match status" value="1"/>
</dbReference>
<dbReference type="Proteomes" id="UP000238762">
    <property type="component" value="Unassembled WGS sequence"/>
</dbReference>
<dbReference type="GO" id="GO:0051213">
    <property type="term" value="F:dioxygenase activity"/>
    <property type="evidence" value="ECO:0007669"/>
    <property type="project" value="UniProtKB-KW"/>
</dbReference>
<dbReference type="Gene3D" id="2.60.120.620">
    <property type="entry name" value="q2cbj1_9rhob like domain"/>
    <property type="match status" value="1"/>
</dbReference>
<keyword evidence="3" id="KW-0847">Vitamin C</keyword>
<dbReference type="GO" id="GO:0016705">
    <property type="term" value="F:oxidoreductase activity, acting on paired donors, with incorporation or reduction of molecular oxygen"/>
    <property type="evidence" value="ECO:0007669"/>
    <property type="project" value="InterPro"/>
</dbReference>
<proteinExistence type="predicted"/>
<dbReference type="AlphaFoldDB" id="A0A2T1C1X5"/>
<reference evidence="8 9" key="1">
    <citation type="submission" date="2018-02" db="EMBL/GenBank/DDBJ databases">
        <authorList>
            <person name="Cohen D.B."/>
            <person name="Kent A.D."/>
        </authorList>
    </citation>
    <scope>NUCLEOTIDE SEQUENCE [LARGE SCALE GENOMIC DNA]</scope>
    <source>
        <strain evidence="8 9">CCAP 1448/3</strain>
    </source>
</reference>
<name>A0A2T1C1X5_9CYAN</name>
<keyword evidence="5" id="KW-0560">Oxidoreductase</keyword>
<dbReference type="PROSITE" id="PS51471">
    <property type="entry name" value="FE2OG_OXY"/>
    <property type="match status" value="1"/>
</dbReference>
<keyword evidence="4" id="KW-0223">Dioxygenase</keyword>
<feature type="domain" description="Fe2OG dioxygenase" evidence="7">
    <location>
        <begin position="98"/>
        <end position="211"/>
    </location>
</feature>
<evidence type="ECO:0000313" key="8">
    <source>
        <dbReference type="EMBL" id="PSB02280.1"/>
    </source>
</evidence>
<evidence type="ECO:0000256" key="6">
    <source>
        <dbReference type="ARBA" id="ARBA00023004"/>
    </source>
</evidence>
<evidence type="ECO:0000256" key="1">
    <source>
        <dbReference type="ARBA" id="ARBA00001961"/>
    </source>
</evidence>
<keyword evidence="6" id="KW-0408">Iron</keyword>
<dbReference type="GO" id="GO:0031418">
    <property type="term" value="F:L-ascorbic acid binding"/>
    <property type="evidence" value="ECO:0007669"/>
    <property type="project" value="UniProtKB-KW"/>
</dbReference>